<comment type="cofactor">
    <cofactor evidence="7">
        <name>Mg(2+)</name>
        <dbReference type="ChEBI" id="CHEBI:18420"/>
    </cofactor>
    <text evidence="7">Can also use Mn(2+) ion.</text>
</comment>
<evidence type="ECO:0000313" key="9">
    <source>
        <dbReference type="Proteomes" id="UP000006968"/>
    </source>
</evidence>
<feature type="binding site" evidence="6">
    <location>
        <position position="493"/>
    </location>
    <ligand>
        <name>substrate</name>
    </ligand>
</feature>
<dbReference type="Pfam" id="PF00463">
    <property type="entry name" value="ICL"/>
    <property type="match status" value="1"/>
</dbReference>
<evidence type="ECO:0000256" key="6">
    <source>
        <dbReference type="PIRSR" id="PIRSR001362-2"/>
    </source>
</evidence>
<dbReference type="Gene3D" id="3.20.20.60">
    <property type="entry name" value="Phosphoenolpyruvate-binding domains"/>
    <property type="match status" value="1"/>
</dbReference>
<dbReference type="AlphaFoldDB" id="J8PXZ5"/>
<proteinExistence type="inferred from homology"/>
<gene>
    <name evidence="8" type="ORF">SU7_3620</name>
</gene>
<evidence type="ECO:0000256" key="7">
    <source>
        <dbReference type="PIRSR" id="PIRSR001362-3"/>
    </source>
</evidence>
<feature type="binding site" evidence="6">
    <location>
        <begin position="239"/>
        <end position="240"/>
    </location>
    <ligand>
        <name>substrate</name>
    </ligand>
</feature>
<evidence type="ECO:0000256" key="2">
    <source>
        <dbReference type="ARBA" id="ARBA00012260"/>
    </source>
</evidence>
<evidence type="ECO:0000256" key="5">
    <source>
        <dbReference type="PIRSR" id="PIRSR001362-1"/>
    </source>
</evidence>
<reference evidence="8 9" key="1">
    <citation type="journal article" date="2013" name="BMC Genomics">
        <title>High quality de novo sequencing and assembly of the Saccharomyces arboricolus genome.</title>
        <authorList>
            <person name="Liti G."/>
            <person name="Nguyen Ba A.N."/>
            <person name="Blythe M."/>
            <person name="Mueller C.A."/>
            <person name="Bergstroem A."/>
            <person name="Cubillos F.A."/>
            <person name="Dafhnis-Calas F."/>
            <person name="Khoshraftar S."/>
            <person name="Malla S."/>
            <person name="Mehta N."/>
            <person name="Siow C.C."/>
            <person name="Warringer J."/>
            <person name="Moses A.M."/>
            <person name="Louis E.J."/>
            <person name="Nieduszynski C.A."/>
        </authorList>
    </citation>
    <scope>NUCLEOTIDE SEQUENCE [LARGE SCALE GENOMIC DNA]</scope>
    <source>
        <strain evidence="9">H-6 / AS 2.3317 / CBS 10644</strain>
    </source>
</reference>
<dbReference type="GO" id="GO:0046872">
    <property type="term" value="F:metal ion binding"/>
    <property type="evidence" value="ECO:0007669"/>
    <property type="project" value="UniProtKB-KW"/>
</dbReference>
<dbReference type="PANTHER" id="PTHR21631:SF13">
    <property type="entry name" value="MITOCHONDRIAL 2-METHYLISOCITRATE LYASE ICL2"/>
    <property type="match status" value="1"/>
</dbReference>
<dbReference type="InterPro" id="IPR006254">
    <property type="entry name" value="Isocitrate_lyase"/>
</dbReference>
<feature type="active site" description="Proton acceptor" evidence="5">
    <location>
        <position position="238"/>
    </location>
</feature>
<evidence type="ECO:0000256" key="4">
    <source>
        <dbReference type="PIRNR" id="PIRNR001362"/>
    </source>
</evidence>
<evidence type="ECO:0000256" key="3">
    <source>
        <dbReference type="ARBA" id="ARBA00023239"/>
    </source>
</evidence>
<dbReference type="GO" id="GO:0004451">
    <property type="term" value="F:isocitrate lyase activity"/>
    <property type="evidence" value="ECO:0007669"/>
    <property type="project" value="InterPro"/>
</dbReference>
<dbReference type="Gene3D" id="1.10.10.850">
    <property type="match status" value="1"/>
</dbReference>
<dbReference type="PIRSF" id="PIRSF001362">
    <property type="entry name" value="Isocit_lyase"/>
    <property type="match status" value="1"/>
</dbReference>
<dbReference type="CDD" id="cd00377">
    <property type="entry name" value="ICL_PEPM"/>
    <property type="match status" value="1"/>
</dbReference>
<feature type="binding site" evidence="6">
    <location>
        <position position="275"/>
    </location>
    <ligand>
        <name>substrate</name>
    </ligand>
</feature>
<dbReference type="Proteomes" id="UP000006968">
    <property type="component" value="Chromosome XVI"/>
</dbReference>
<evidence type="ECO:0000313" key="8">
    <source>
        <dbReference type="EMBL" id="EJS41311.1"/>
    </source>
</evidence>
<organism evidence="8 9">
    <name type="scientific">Saccharomyces arboricola (strain H-6 / AS 2.3317 / CBS 10644)</name>
    <name type="common">Yeast</name>
    <dbReference type="NCBI Taxonomy" id="1160507"/>
    <lineage>
        <taxon>Eukaryota</taxon>
        <taxon>Fungi</taxon>
        <taxon>Dikarya</taxon>
        <taxon>Ascomycota</taxon>
        <taxon>Saccharomycotina</taxon>
        <taxon>Saccharomycetes</taxon>
        <taxon>Saccharomycetales</taxon>
        <taxon>Saccharomycetaceae</taxon>
        <taxon>Saccharomyces</taxon>
    </lineage>
</organism>
<accession>J8PXZ5</accession>
<evidence type="ECO:0000256" key="1">
    <source>
        <dbReference type="ARBA" id="ARBA00005704"/>
    </source>
</evidence>
<comment type="caution">
    <text evidence="8">The sequence shown here is derived from an EMBL/GenBank/DDBJ whole genome shotgun (WGS) entry which is preliminary data.</text>
</comment>
<dbReference type="OrthoDB" id="4078635at2759"/>
<dbReference type="NCBIfam" id="TIGR01346">
    <property type="entry name" value="isocit_lyase"/>
    <property type="match status" value="1"/>
</dbReference>
<dbReference type="GO" id="GO:0046421">
    <property type="term" value="F:methylisocitrate lyase activity"/>
    <property type="evidence" value="ECO:0007669"/>
    <property type="project" value="UniProtKB-EC"/>
</dbReference>
<keyword evidence="7" id="KW-0460">Magnesium</keyword>
<dbReference type="EMBL" id="ALIE01000195">
    <property type="protein sequence ID" value="EJS41311.1"/>
    <property type="molecule type" value="Genomic_DNA"/>
</dbReference>
<dbReference type="InterPro" id="IPR039556">
    <property type="entry name" value="ICL/PEPM"/>
</dbReference>
<keyword evidence="3 4" id="KW-0456">Lyase</keyword>
<feature type="binding site" evidence="6">
    <location>
        <begin position="458"/>
        <end position="462"/>
    </location>
    <ligand>
        <name>substrate</name>
    </ligand>
</feature>
<comment type="similarity">
    <text evidence="1 4">Belongs to the isocitrate lyase/PEP mutase superfamily. Isocitrate lyase family.</text>
</comment>
<feature type="binding site" evidence="7">
    <location>
        <position position="200"/>
    </location>
    <ligand>
        <name>Mg(2+)</name>
        <dbReference type="ChEBI" id="CHEBI:18420"/>
    </ligand>
</feature>
<dbReference type="PANTHER" id="PTHR21631">
    <property type="entry name" value="ISOCITRATE LYASE/MALATE SYNTHASE"/>
    <property type="match status" value="1"/>
</dbReference>
<dbReference type="FunFam" id="1.10.10.850:FF:000001">
    <property type="entry name" value="Isocitrate lyase"/>
    <property type="match status" value="1"/>
</dbReference>
<sequence length="574" mass="64510">MVLTIKNKVFNRTTSRVLKKSALSQNEPLRKHFNSVSSTADFISSESTKVEEWWASSRFKNVTRPYAAIDVVKHRGSLPANTSIYPSSYQARKLFNLLEENFQNGTPLHTLGVIDPVQMSQLARCENIKVAYISGWACSSTLVGSTNEVSPDFGDYPYDTVPNQVERIFKAQQLHDRKAFLEASVKGSTPVDYLKPIIADADMGHGGPTTVMKVAKLFAEKGAAAIHLEDQMVGGKRCGHLSGAVLVPTATHLMRLISTRFQWDIMGVENLAIARTDSCNGKLLSSSSDPRDHEFIKGIIRESVVPWSEKLIEMEGKNVPNASISAMEQEWYHENELFTFDEALAKQLTAGEYETYKEKKEDLKIKLGRTYLSLREMKNLAQIVAPSKKVIFDWDAPRTKEGYYMFKGCIEAAVRRSLVFAPYSDMIWLETKTPDLEQARSFSSEIHRFFPATKLVYNLSPSFNWSAHGFDDKALKTFIWDLAKEGFTLQLVSLAGLHSDGVSFWELANSFQNDGMKAYVEQVQRREKESNCDVLTHQLWSGAEYVDSLMKVVQNGASSQTLGTSGDNFTETQF</sequence>
<dbReference type="PROSITE" id="PS00161">
    <property type="entry name" value="ISOCITRATE_LYASE"/>
    <property type="match status" value="1"/>
</dbReference>
<name>J8PXZ5_SACAR</name>
<feature type="binding site" evidence="6">
    <location>
        <begin position="134"/>
        <end position="136"/>
    </location>
    <ligand>
        <name>substrate</name>
    </ligand>
</feature>
<dbReference type="InterPro" id="IPR015813">
    <property type="entry name" value="Pyrv/PenolPyrv_kinase-like_dom"/>
</dbReference>
<dbReference type="EC" id="4.1.3.30" evidence="2"/>
<keyword evidence="7" id="KW-0479">Metal-binding</keyword>
<keyword evidence="9" id="KW-1185">Reference proteome</keyword>
<dbReference type="SUPFAM" id="SSF51621">
    <property type="entry name" value="Phosphoenolpyruvate/pyruvate domain"/>
    <property type="match status" value="1"/>
</dbReference>
<dbReference type="GO" id="GO:0005759">
    <property type="term" value="C:mitochondrial matrix"/>
    <property type="evidence" value="ECO:0007669"/>
    <property type="project" value="TreeGrafter"/>
</dbReference>
<dbReference type="HOGENOM" id="CLU_019214_2_2_1"/>
<dbReference type="InterPro" id="IPR018523">
    <property type="entry name" value="Isocitrate_lyase_ph_CS"/>
</dbReference>
<dbReference type="InterPro" id="IPR040442">
    <property type="entry name" value="Pyrv_kinase-like_dom_sf"/>
</dbReference>
<dbReference type="GO" id="GO:0019629">
    <property type="term" value="P:propionate catabolic process, 2-methylcitrate cycle"/>
    <property type="evidence" value="ECO:0007669"/>
    <property type="project" value="TreeGrafter"/>
</dbReference>
<protein>
    <recommendedName>
        <fullName evidence="2">methylisocitrate lyase</fullName>
        <ecNumber evidence="2">4.1.3.30</ecNumber>
    </recommendedName>
</protein>